<reference evidence="5 6" key="1">
    <citation type="submission" date="2018-04" db="EMBL/GenBank/DDBJ databases">
        <title>Genomic Encyclopedia of Type Strains, Phase III (KMG-III): the genomes of soil and plant-associated and newly described type strains.</title>
        <authorList>
            <person name="Whitman W."/>
        </authorList>
    </citation>
    <scope>NUCLEOTIDE SEQUENCE [LARGE SCALE GENOMIC DNA]</scope>
    <source>
        <strain evidence="5 6">NW12</strain>
    </source>
</reference>
<evidence type="ECO:0000256" key="3">
    <source>
        <dbReference type="ARBA" id="ARBA00023163"/>
    </source>
</evidence>
<evidence type="ECO:0000256" key="2">
    <source>
        <dbReference type="ARBA" id="ARBA00023125"/>
    </source>
</evidence>
<dbReference type="EMBL" id="PZZN01000003">
    <property type="protein sequence ID" value="PTM44729.1"/>
    <property type="molecule type" value="Genomic_DNA"/>
</dbReference>
<dbReference type="AlphaFoldDB" id="A0A2T4YMU7"/>
<dbReference type="PANTHER" id="PTHR24567:SF68">
    <property type="entry name" value="DNA-BINDING TRANSCRIPTIONAL DUAL REGULATOR CRP"/>
    <property type="match status" value="1"/>
</dbReference>
<organism evidence="5 6">
    <name type="scientific">Sphingomonas aerolata</name>
    <dbReference type="NCBI Taxonomy" id="185951"/>
    <lineage>
        <taxon>Bacteria</taxon>
        <taxon>Pseudomonadati</taxon>
        <taxon>Pseudomonadota</taxon>
        <taxon>Alphaproteobacteria</taxon>
        <taxon>Sphingomonadales</taxon>
        <taxon>Sphingomonadaceae</taxon>
        <taxon>Sphingomonas</taxon>
    </lineage>
</organism>
<dbReference type="SUPFAM" id="SSF51206">
    <property type="entry name" value="cAMP-binding domain-like"/>
    <property type="match status" value="1"/>
</dbReference>
<dbReference type="InterPro" id="IPR050397">
    <property type="entry name" value="Env_Response_Regulators"/>
</dbReference>
<dbReference type="InterPro" id="IPR012318">
    <property type="entry name" value="HTH_CRP"/>
</dbReference>
<keyword evidence="2" id="KW-0238">DNA-binding</keyword>
<evidence type="ECO:0000256" key="1">
    <source>
        <dbReference type="ARBA" id="ARBA00023015"/>
    </source>
</evidence>
<keyword evidence="1" id="KW-0805">Transcription regulation</keyword>
<dbReference type="PANTHER" id="PTHR24567">
    <property type="entry name" value="CRP FAMILY TRANSCRIPTIONAL REGULATORY PROTEIN"/>
    <property type="match status" value="1"/>
</dbReference>
<feature type="domain" description="HTH crp-type" evidence="4">
    <location>
        <begin position="141"/>
        <end position="215"/>
    </location>
</feature>
<keyword evidence="6" id="KW-1185">Reference proteome</keyword>
<dbReference type="PRINTS" id="PR00034">
    <property type="entry name" value="HTHCRP"/>
</dbReference>
<dbReference type="InterPro" id="IPR036388">
    <property type="entry name" value="WH-like_DNA-bd_sf"/>
</dbReference>
<dbReference type="InterPro" id="IPR014710">
    <property type="entry name" value="RmlC-like_jellyroll"/>
</dbReference>
<comment type="caution">
    <text evidence="5">The sequence shown here is derived from an EMBL/GenBank/DDBJ whole genome shotgun (WGS) entry which is preliminary data.</text>
</comment>
<dbReference type="CDD" id="cd00038">
    <property type="entry name" value="CAP_ED"/>
    <property type="match status" value="1"/>
</dbReference>
<dbReference type="InterPro" id="IPR036390">
    <property type="entry name" value="WH_DNA-bd_sf"/>
</dbReference>
<evidence type="ECO:0000259" key="4">
    <source>
        <dbReference type="PROSITE" id="PS51063"/>
    </source>
</evidence>
<proteinExistence type="predicted"/>
<dbReference type="GO" id="GO:0003700">
    <property type="term" value="F:DNA-binding transcription factor activity"/>
    <property type="evidence" value="ECO:0007669"/>
    <property type="project" value="TreeGrafter"/>
</dbReference>
<dbReference type="Gene3D" id="1.10.10.10">
    <property type="entry name" value="Winged helix-like DNA-binding domain superfamily/Winged helix DNA-binding domain"/>
    <property type="match status" value="1"/>
</dbReference>
<evidence type="ECO:0000313" key="6">
    <source>
        <dbReference type="Proteomes" id="UP000240996"/>
    </source>
</evidence>
<protein>
    <submittedName>
        <fullName evidence="5">CRP-like cAMP-binding protein</fullName>
    </submittedName>
</protein>
<dbReference type="InterPro" id="IPR018490">
    <property type="entry name" value="cNMP-bd_dom_sf"/>
</dbReference>
<dbReference type="Pfam" id="PF13545">
    <property type="entry name" value="HTH_Crp_2"/>
    <property type="match status" value="1"/>
</dbReference>
<sequence>MIRKLETHATLDRRDREAIRALPHHVRTFDASAYLVREGDSLQHCSVLVSGYAFRQKVTGDGLRQIVSLHIPGEPLDLQHLFLDLADHNVQTLTRAEVAIIPRAALQSLALSHPAIGHALFVNMLVEGSIFREWALNVGRRDARTRLAHFLCEFAARLEAQGLDGGRGYELPMSQEQIGDALGLTAVHVNRTMKLLESEGLIVRTKRRIDIPSWTALREVADFSSRYLHLRTKAG</sequence>
<evidence type="ECO:0000313" key="5">
    <source>
        <dbReference type="EMBL" id="PTM44729.1"/>
    </source>
</evidence>
<dbReference type="Gene3D" id="2.60.120.10">
    <property type="entry name" value="Jelly Rolls"/>
    <property type="match status" value="1"/>
</dbReference>
<dbReference type="GO" id="GO:0005829">
    <property type="term" value="C:cytosol"/>
    <property type="evidence" value="ECO:0007669"/>
    <property type="project" value="TreeGrafter"/>
</dbReference>
<name>A0A2T4YMU7_9SPHN</name>
<dbReference type="InterPro" id="IPR000595">
    <property type="entry name" value="cNMP-bd_dom"/>
</dbReference>
<dbReference type="Pfam" id="PF00027">
    <property type="entry name" value="cNMP_binding"/>
    <property type="match status" value="1"/>
</dbReference>
<accession>A0A2T4YMU7</accession>
<dbReference type="SUPFAM" id="SSF46785">
    <property type="entry name" value="Winged helix' DNA-binding domain"/>
    <property type="match status" value="1"/>
</dbReference>
<dbReference type="Proteomes" id="UP000240996">
    <property type="component" value="Unassembled WGS sequence"/>
</dbReference>
<keyword evidence="3" id="KW-0804">Transcription</keyword>
<dbReference type="RefSeq" id="WP_107933472.1">
    <property type="nucleotide sequence ID" value="NZ_PZZN01000003.1"/>
</dbReference>
<dbReference type="GO" id="GO:0003677">
    <property type="term" value="F:DNA binding"/>
    <property type="evidence" value="ECO:0007669"/>
    <property type="project" value="UniProtKB-KW"/>
</dbReference>
<dbReference type="PROSITE" id="PS51063">
    <property type="entry name" value="HTH_CRP_2"/>
    <property type="match status" value="1"/>
</dbReference>
<dbReference type="SMART" id="SM00419">
    <property type="entry name" value="HTH_CRP"/>
    <property type="match status" value="1"/>
</dbReference>
<gene>
    <name evidence="5" type="ORF">C8J24_2938</name>
</gene>